<organism evidence="2 3">
    <name type="scientific">Jaapia argillacea MUCL 33604</name>
    <dbReference type="NCBI Taxonomy" id="933084"/>
    <lineage>
        <taxon>Eukaryota</taxon>
        <taxon>Fungi</taxon>
        <taxon>Dikarya</taxon>
        <taxon>Basidiomycota</taxon>
        <taxon>Agaricomycotina</taxon>
        <taxon>Agaricomycetes</taxon>
        <taxon>Agaricomycetidae</taxon>
        <taxon>Jaapiales</taxon>
        <taxon>Jaapiaceae</taxon>
        <taxon>Jaapia</taxon>
    </lineage>
</organism>
<keyword evidence="3" id="KW-1185">Reference proteome</keyword>
<dbReference type="STRING" id="933084.A0A067PEJ4"/>
<evidence type="ECO:0000313" key="2">
    <source>
        <dbReference type="EMBL" id="KDQ52270.1"/>
    </source>
</evidence>
<dbReference type="EMBL" id="KL197741">
    <property type="protein sequence ID" value="KDQ52270.1"/>
    <property type="molecule type" value="Genomic_DNA"/>
</dbReference>
<accession>A0A067PEJ4</accession>
<dbReference type="Pfam" id="PF03732">
    <property type="entry name" value="Retrotrans_gag"/>
    <property type="match status" value="1"/>
</dbReference>
<protein>
    <recommendedName>
        <fullName evidence="1">Retrotransposon gag domain-containing protein</fullName>
    </recommendedName>
</protein>
<proteinExistence type="predicted"/>
<dbReference type="AlphaFoldDB" id="A0A067PEJ4"/>
<dbReference type="HOGENOM" id="CLU_1631025_0_0_1"/>
<dbReference type="Proteomes" id="UP000027265">
    <property type="component" value="Unassembled WGS sequence"/>
</dbReference>
<dbReference type="InParanoid" id="A0A067PEJ4"/>
<reference evidence="3" key="1">
    <citation type="journal article" date="2014" name="Proc. Natl. Acad. Sci. U.S.A.">
        <title>Extensive sampling of basidiomycete genomes demonstrates inadequacy of the white-rot/brown-rot paradigm for wood decay fungi.</title>
        <authorList>
            <person name="Riley R."/>
            <person name="Salamov A.A."/>
            <person name="Brown D.W."/>
            <person name="Nagy L.G."/>
            <person name="Floudas D."/>
            <person name="Held B.W."/>
            <person name="Levasseur A."/>
            <person name="Lombard V."/>
            <person name="Morin E."/>
            <person name="Otillar R."/>
            <person name="Lindquist E.A."/>
            <person name="Sun H."/>
            <person name="LaButti K.M."/>
            <person name="Schmutz J."/>
            <person name="Jabbour D."/>
            <person name="Luo H."/>
            <person name="Baker S.E."/>
            <person name="Pisabarro A.G."/>
            <person name="Walton J.D."/>
            <person name="Blanchette R.A."/>
            <person name="Henrissat B."/>
            <person name="Martin F."/>
            <person name="Cullen D."/>
            <person name="Hibbett D.S."/>
            <person name="Grigoriev I.V."/>
        </authorList>
    </citation>
    <scope>NUCLEOTIDE SEQUENCE [LARGE SCALE GENOMIC DNA]</scope>
    <source>
        <strain evidence="3">MUCL 33604</strain>
    </source>
</reference>
<gene>
    <name evidence="2" type="ORF">JAAARDRAFT_139028</name>
</gene>
<dbReference type="InterPro" id="IPR005162">
    <property type="entry name" value="Retrotrans_gag_dom"/>
</dbReference>
<feature type="non-terminal residue" evidence="2">
    <location>
        <position position="135"/>
    </location>
</feature>
<dbReference type="OrthoDB" id="8000983at2759"/>
<evidence type="ECO:0000313" key="3">
    <source>
        <dbReference type="Proteomes" id="UP000027265"/>
    </source>
</evidence>
<evidence type="ECO:0000259" key="1">
    <source>
        <dbReference type="Pfam" id="PF03732"/>
    </source>
</evidence>
<feature type="domain" description="Retrotransposon gag" evidence="1">
    <location>
        <begin position="64"/>
        <end position="133"/>
    </location>
</feature>
<name>A0A067PEJ4_9AGAM</name>
<sequence length="135" mass="15821">MTDAQFNQLLDTLRGSNAKVEKIAAPGHYEGDKREYDDWRDNVTTYIDANTRAYGTDRAKFLYVTSLLRGGASTWRKHIRVQWTQHEGLLILTWDRFLVALDEQFGEVNREEKARIRMLETKQGNRTADEYLTDY</sequence>